<dbReference type="PROSITE" id="PS51257">
    <property type="entry name" value="PROKAR_LIPOPROTEIN"/>
    <property type="match status" value="1"/>
</dbReference>
<dbReference type="Proteomes" id="UP000321532">
    <property type="component" value="Unassembled WGS sequence"/>
</dbReference>
<protein>
    <recommendedName>
        <fullName evidence="3">Lipoprotein</fullName>
    </recommendedName>
</protein>
<sequence length="180" mass="21149">MKQVIGLSLAVLILIVGCSENKELKEETNSLVDTLNGHTYLALWKSKYYPRNWKSFDQLDKPFGIITVDTINNINLINVKFWLADSALRQVADKENISYTKTYFLDTTYKKELSNTDKWFKVKKVLNDTAFFQLKVNELKQTQEELRKKYSLKINCHFEDKNGIDYDTTFYSKFNAGWMQ</sequence>
<proteinExistence type="predicted"/>
<dbReference type="RefSeq" id="WP_146898028.1">
    <property type="nucleotide sequence ID" value="NZ_BJYS01000017.1"/>
</dbReference>
<comment type="caution">
    <text evidence="1">The sequence shown here is derived from an EMBL/GenBank/DDBJ whole genome shotgun (WGS) entry which is preliminary data.</text>
</comment>
<evidence type="ECO:0000313" key="2">
    <source>
        <dbReference type="Proteomes" id="UP000321532"/>
    </source>
</evidence>
<reference evidence="1 2" key="1">
    <citation type="submission" date="2019-07" db="EMBL/GenBank/DDBJ databases">
        <title>Whole genome shotgun sequence of Adhaeribacter aerolatus NBRC 106133.</title>
        <authorList>
            <person name="Hosoyama A."/>
            <person name="Uohara A."/>
            <person name="Ohji S."/>
            <person name="Ichikawa N."/>
        </authorList>
    </citation>
    <scope>NUCLEOTIDE SEQUENCE [LARGE SCALE GENOMIC DNA]</scope>
    <source>
        <strain evidence="1 2">NBRC 106133</strain>
    </source>
</reference>
<gene>
    <name evidence="1" type="ORF">AAE02nite_24280</name>
</gene>
<accession>A0A512AYI5</accession>
<dbReference type="OrthoDB" id="893708at2"/>
<evidence type="ECO:0000313" key="1">
    <source>
        <dbReference type="EMBL" id="GEO04764.1"/>
    </source>
</evidence>
<evidence type="ECO:0008006" key="3">
    <source>
        <dbReference type="Google" id="ProtNLM"/>
    </source>
</evidence>
<organism evidence="1 2">
    <name type="scientific">Adhaeribacter aerolatus</name>
    <dbReference type="NCBI Taxonomy" id="670289"/>
    <lineage>
        <taxon>Bacteria</taxon>
        <taxon>Pseudomonadati</taxon>
        <taxon>Bacteroidota</taxon>
        <taxon>Cytophagia</taxon>
        <taxon>Cytophagales</taxon>
        <taxon>Hymenobacteraceae</taxon>
        <taxon>Adhaeribacter</taxon>
    </lineage>
</organism>
<keyword evidence="2" id="KW-1185">Reference proteome</keyword>
<dbReference type="EMBL" id="BJYS01000017">
    <property type="protein sequence ID" value="GEO04764.1"/>
    <property type="molecule type" value="Genomic_DNA"/>
</dbReference>
<dbReference type="AlphaFoldDB" id="A0A512AYI5"/>
<name>A0A512AYI5_9BACT</name>